<reference evidence="1 2" key="1">
    <citation type="journal article" date="2019" name="Nat. Ecol. Evol.">
        <title>Megaphylogeny resolves global patterns of mushroom evolution.</title>
        <authorList>
            <person name="Varga T."/>
            <person name="Krizsan K."/>
            <person name="Foldi C."/>
            <person name="Dima B."/>
            <person name="Sanchez-Garcia M."/>
            <person name="Sanchez-Ramirez S."/>
            <person name="Szollosi G.J."/>
            <person name="Szarkandi J.G."/>
            <person name="Papp V."/>
            <person name="Albert L."/>
            <person name="Andreopoulos W."/>
            <person name="Angelini C."/>
            <person name="Antonin V."/>
            <person name="Barry K.W."/>
            <person name="Bougher N.L."/>
            <person name="Buchanan P."/>
            <person name="Buyck B."/>
            <person name="Bense V."/>
            <person name="Catcheside P."/>
            <person name="Chovatia M."/>
            <person name="Cooper J."/>
            <person name="Damon W."/>
            <person name="Desjardin D."/>
            <person name="Finy P."/>
            <person name="Geml J."/>
            <person name="Haridas S."/>
            <person name="Hughes K."/>
            <person name="Justo A."/>
            <person name="Karasinski D."/>
            <person name="Kautmanova I."/>
            <person name="Kiss B."/>
            <person name="Kocsube S."/>
            <person name="Kotiranta H."/>
            <person name="LaButti K.M."/>
            <person name="Lechner B.E."/>
            <person name="Liimatainen K."/>
            <person name="Lipzen A."/>
            <person name="Lukacs Z."/>
            <person name="Mihaltcheva S."/>
            <person name="Morgado L.N."/>
            <person name="Niskanen T."/>
            <person name="Noordeloos M.E."/>
            <person name="Ohm R.A."/>
            <person name="Ortiz-Santana B."/>
            <person name="Ovrebo C."/>
            <person name="Racz N."/>
            <person name="Riley R."/>
            <person name="Savchenko A."/>
            <person name="Shiryaev A."/>
            <person name="Soop K."/>
            <person name="Spirin V."/>
            <person name="Szebenyi C."/>
            <person name="Tomsovsky M."/>
            <person name="Tulloss R.E."/>
            <person name="Uehling J."/>
            <person name="Grigoriev I.V."/>
            <person name="Vagvolgyi C."/>
            <person name="Papp T."/>
            <person name="Martin F.M."/>
            <person name="Miettinen O."/>
            <person name="Hibbett D.S."/>
            <person name="Nagy L.G."/>
        </authorList>
    </citation>
    <scope>NUCLEOTIDE SEQUENCE [LARGE SCALE GENOMIC DNA]</scope>
    <source>
        <strain evidence="1 2">CBS 962.96</strain>
    </source>
</reference>
<dbReference type="EMBL" id="ML179430">
    <property type="protein sequence ID" value="THU87919.1"/>
    <property type="molecule type" value="Genomic_DNA"/>
</dbReference>
<dbReference type="OrthoDB" id="3269417at2759"/>
<proteinExistence type="predicted"/>
<keyword evidence="2" id="KW-1185">Reference proteome</keyword>
<sequence length="81" mass="9201">VLRCSMPCFEGLFIALGMEDLMQELFFICATWYSFGDSKLHTNSTLEFFKSSTTDLGRILRLFTKKSNDHPTVELAEEVAA</sequence>
<dbReference type="Proteomes" id="UP000297245">
    <property type="component" value="Unassembled WGS sequence"/>
</dbReference>
<evidence type="ECO:0000313" key="1">
    <source>
        <dbReference type="EMBL" id="THU87919.1"/>
    </source>
</evidence>
<name>A0A4S8LG14_DENBC</name>
<protein>
    <submittedName>
        <fullName evidence="1">Uncharacterized protein</fullName>
    </submittedName>
</protein>
<dbReference type="AlphaFoldDB" id="A0A4S8LG14"/>
<gene>
    <name evidence="1" type="ORF">K435DRAFT_680878</name>
</gene>
<feature type="non-terminal residue" evidence="1">
    <location>
        <position position="1"/>
    </location>
</feature>
<organism evidence="1 2">
    <name type="scientific">Dendrothele bispora (strain CBS 962.96)</name>
    <dbReference type="NCBI Taxonomy" id="1314807"/>
    <lineage>
        <taxon>Eukaryota</taxon>
        <taxon>Fungi</taxon>
        <taxon>Dikarya</taxon>
        <taxon>Basidiomycota</taxon>
        <taxon>Agaricomycotina</taxon>
        <taxon>Agaricomycetes</taxon>
        <taxon>Agaricomycetidae</taxon>
        <taxon>Agaricales</taxon>
        <taxon>Agaricales incertae sedis</taxon>
        <taxon>Dendrothele</taxon>
    </lineage>
</organism>
<evidence type="ECO:0000313" key="2">
    <source>
        <dbReference type="Proteomes" id="UP000297245"/>
    </source>
</evidence>
<accession>A0A4S8LG14</accession>